<proteinExistence type="predicted"/>
<name>A0A2P2JYV6_RHIMU</name>
<accession>A0A2P2JYV6</accession>
<organism evidence="1">
    <name type="scientific">Rhizophora mucronata</name>
    <name type="common">Asiatic mangrove</name>
    <dbReference type="NCBI Taxonomy" id="61149"/>
    <lineage>
        <taxon>Eukaryota</taxon>
        <taxon>Viridiplantae</taxon>
        <taxon>Streptophyta</taxon>
        <taxon>Embryophyta</taxon>
        <taxon>Tracheophyta</taxon>
        <taxon>Spermatophyta</taxon>
        <taxon>Magnoliopsida</taxon>
        <taxon>eudicotyledons</taxon>
        <taxon>Gunneridae</taxon>
        <taxon>Pentapetalae</taxon>
        <taxon>rosids</taxon>
        <taxon>fabids</taxon>
        <taxon>Malpighiales</taxon>
        <taxon>Rhizophoraceae</taxon>
        <taxon>Rhizophora</taxon>
    </lineage>
</organism>
<sequence>MCIFCNFSNSATPIGSEPTDNVQNSNFPAREHWRLLF</sequence>
<dbReference type="EMBL" id="GGEC01018174">
    <property type="protein sequence ID" value="MBW98657.1"/>
    <property type="molecule type" value="Transcribed_RNA"/>
</dbReference>
<dbReference type="AlphaFoldDB" id="A0A2P2JYV6"/>
<protein>
    <submittedName>
        <fullName evidence="1">Uncharacterized protein</fullName>
    </submittedName>
</protein>
<evidence type="ECO:0000313" key="1">
    <source>
        <dbReference type="EMBL" id="MBW98657.1"/>
    </source>
</evidence>
<reference evidence="1" key="1">
    <citation type="submission" date="2018-02" db="EMBL/GenBank/DDBJ databases">
        <title>Rhizophora mucronata_Transcriptome.</title>
        <authorList>
            <person name="Meera S.P."/>
            <person name="Sreeshan A."/>
            <person name="Augustine A."/>
        </authorList>
    </citation>
    <scope>NUCLEOTIDE SEQUENCE</scope>
    <source>
        <tissue evidence="1">Leaf</tissue>
    </source>
</reference>